<keyword evidence="6" id="KW-0460">Magnesium</keyword>
<evidence type="ECO:0000256" key="1">
    <source>
        <dbReference type="ARBA" id="ARBA00001913"/>
    </source>
</evidence>
<dbReference type="AlphaFoldDB" id="A0A061S8V3"/>
<gene>
    <name evidence="14" type="primary">SRR</name>
    <name evidence="14" type="ORF">TSPGSL018_12981</name>
</gene>
<organism evidence="14">
    <name type="scientific">Tetraselmis sp. GSL018</name>
    <dbReference type="NCBI Taxonomy" id="582737"/>
    <lineage>
        <taxon>Eukaryota</taxon>
        <taxon>Viridiplantae</taxon>
        <taxon>Chlorophyta</taxon>
        <taxon>core chlorophytes</taxon>
        <taxon>Chlorodendrophyceae</taxon>
        <taxon>Chlorodendrales</taxon>
        <taxon>Chlorodendraceae</taxon>
        <taxon>Tetraselmis</taxon>
    </lineage>
</organism>
<dbReference type="GO" id="GO:0008721">
    <property type="term" value="F:D-serine ammonia-lyase activity"/>
    <property type="evidence" value="ECO:0007669"/>
    <property type="project" value="UniProtKB-EC"/>
</dbReference>
<name>A0A061S8V3_9CHLO</name>
<evidence type="ECO:0000256" key="11">
    <source>
        <dbReference type="ARBA" id="ARBA00070760"/>
    </source>
</evidence>
<sequence>MWIKAGYRMELCLTLRDIRDALERIQDDVHRTPVLTCATINKLSGLELHFKAEIFQKSGAFKIRGALNAVKLVPEAEAAMGVITHSSGNHGGALALAAQMCGIPATVVVPRGTPSCKVDAIRGYGADAVFCEPTMDGRESRCSELARSTGATFIHPYDPRVIAGQGTIALELLEQVADLEAVVVPVSGGGMISGISVAAKALRPGIKVIAAEPTGRNDAADVLRSKEAGELVLCDKPDTIADGLQGRLGSNTWPIVRELVDAVVPVAEDEILRAMRLCYERMKVVVEPSGAVGLAAALSSRFPMPRGSRVGVVLCGGNVDLAGKGVWELWGT</sequence>
<accession>A0A061S8V3</accession>
<dbReference type="PROSITE" id="PS00165">
    <property type="entry name" value="DEHYDRATASE_SER_THR"/>
    <property type="match status" value="1"/>
</dbReference>
<dbReference type="GO" id="GO:0030378">
    <property type="term" value="F:serine racemase activity"/>
    <property type="evidence" value="ECO:0007669"/>
    <property type="project" value="UniProtKB-EC"/>
</dbReference>
<dbReference type="CDD" id="cd01562">
    <property type="entry name" value="Thr-dehyd"/>
    <property type="match status" value="1"/>
</dbReference>
<dbReference type="EC" id="4.3.1.18" evidence="9"/>
<dbReference type="GO" id="GO:0005524">
    <property type="term" value="F:ATP binding"/>
    <property type="evidence" value="ECO:0007669"/>
    <property type="project" value="TreeGrafter"/>
</dbReference>
<evidence type="ECO:0000259" key="13">
    <source>
        <dbReference type="Pfam" id="PF00291"/>
    </source>
</evidence>
<dbReference type="FunFam" id="3.40.50.1100:FF:000007">
    <property type="entry name" value="L-threonine dehydratase catabolic TdcB"/>
    <property type="match status" value="1"/>
</dbReference>
<evidence type="ECO:0000256" key="12">
    <source>
        <dbReference type="ARBA" id="ARBA00081761"/>
    </source>
</evidence>
<dbReference type="GO" id="GO:0070179">
    <property type="term" value="P:D-serine biosynthetic process"/>
    <property type="evidence" value="ECO:0007669"/>
    <property type="project" value="TreeGrafter"/>
</dbReference>
<comment type="similarity">
    <text evidence="5">Belongs to the serine/threonine dehydratase family.</text>
</comment>
<keyword evidence="7" id="KW-0663">Pyridoxal phosphate</keyword>
<dbReference type="GO" id="GO:0003941">
    <property type="term" value="F:L-serine ammonia-lyase activity"/>
    <property type="evidence" value="ECO:0007669"/>
    <property type="project" value="TreeGrafter"/>
</dbReference>
<dbReference type="GO" id="GO:0018114">
    <property type="term" value="F:threonine racemase activity"/>
    <property type="evidence" value="ECO:0007669"/>
    <property type="project" value="TreeGrafter"/>
</dbReference>
<dbReference type="InterPro" id="IPR001926">
    <property type="entry name" value="TrpB-like_PALP"/>
</dbReference>
<dbReference type="GO" id="GO:0030170">
    <property type="term" value="F:pyridoxal phosphate binding"/>
    <property type="evidence" value="ECO:0007669"/>
    <property type="project" value="InterPro"/>
</dbReference>
<comment type="cofactor">
    <cofactor evidence="4">
        <name>Mg(2+)</name>
        <dbReference type="ChEBI" id="CHEBI:18420"/>
    </cofactor>
</comment>
<evidence type="ECO:0000256" key="8">
    <source>
        <dbReference type="ARBA" id="ARBA00023239"/>
    </source>
</evidence>
<feature type="domain" description="Tryptophan synthase beta chain-like PALP" evidence="13">
    <location>
        <begin position="26"/>
        <end position="316"/>
    </location>
</feature>
<proteinExistence type="inferred from homology"/>
<dbReference type="PANTHER" id="PTHR43050:SF1">
    <property type="entry name" value="SERINE RACEMASE"/>
    <property type="match status" value="1"/>
</dbReference>
<dbReference type="PANTHER" id="PTHR43050">
    <property type="entry name" value="SERINE / THREONINE RACEMASE FAMILY MEMBER"/>
    <property type="match status" value="1"/>
</dbReference>
<evidence type="ECO:0000256" key="2">
    <source>
        <dbReference type="ARBA" id="ARBA00001933"/>
    </source>
</evidence>
<dbReference type="EMBL" id="GBEZ01006034">
    <property type="protein sequence ID" value="JAC79335.1"/>
    <property type="molecule type" value="Transcribed_RNA"/>
</dbReference>
<evidence type="ECO:0000256" key="10">
    <source>
        <dbReference type="ARBA" id="ARBA00066592"/>
    </source>
</evidence>
<comment type="cofactor">
    <cofactor evidence="2">
        <name>pyridoxal 5'-phosphate</name>
        <dbReference type="ChEBI" id="CHEBI:597326"/>
    </cofactor>
</comment>
<evidence type="ECO:0000256" key="4">
    <source>
        <dbReference type="ARBA" id="ARBA00001946"/>
    </source>
</evidence>
<evidence type="ECO:0000256" key="7">
    <source>
        <dbReference type="ARBA" id="ARBA00022898"/>
    </source>
</evidence>
<evidence type="ECO:0000313" key="14">
    <source>
        <dbReference type="EMBL" id="JAC79335.1"/>
    </source>
</evidence>
<dbReference type="Gene3D" id="3.40.50.1100">
    <property type="match status" value="2"/>
</dbReference>
<dbReference type="EC" id="5.1.1.18" evidence="10"/>
<dbReference type="Pfam" id="PF00291">
    <property type="entry name" value="PALP"/>
    <property type="match status" value="1"/>
</dbReference>
<comment type="cofactor">
    <cofactor evidence="1">
        <name>Ca(2+)</name>
        <dbReference type="ChEBI" id="CHEBI:29108"/>
    </cofactor>
</comment>
<dbReference type="InterPro" id="IPR036052">
    <property type="entry name" value="TrpB-like_PALP_sf"/>
</dbReference>
<evidence type="ECO:0000256" key="3">
    <source>
        <dbReference type="ARBA" id="ARBA00001936"/>
    </source>
</evidence>
<dbReference type="InterPro" id="IPR000634">
    <property type="entry name" value="Ser/Thr_deHydtase_PyrdxlP-BS"/>
</dbReference>
<keyword evidence="8" id="KW-0456">Lyase</keyword>
<evidence type="ECO:0000256" key="5">
    <source>
        <dbReference type="ARBA" id="ARBA00010869"/>
    </source>
</evidence>
<evidence type="ECO:0000256" key="9">
    <source>
        <dbReference type="ARBA" id="ARBA00066349"/>
    </source>
</evidence>
<dbReference type="GO" id="GO:0000287">
    <property type="term" value="F:magnesium ion binding"/>
    <property type="evidence" value="ECO:0007669"/>
    <property type="project" value="TreeGrafter"/>
</dbReference>
<protein>
    <recommendedName>
        <fullName evidence="11">Serine racemase</fullName>
        <ecNumber evidence="9">4.3.1.18</ecNumber>
        <ecNumber evidence="10">5.1.1.18</ecNumber>
    </recommendedName>
    <alternativeName>
        <fullName evidence="12">D-serine dehydratase</fullName>
    </alternativeName>
</protein>
<comment type="cofactor">
    <cofactor evidence="3">
        <name>Mn(2+)</name>
        <dbReference type="ChEBI" id="CHEBI:29035"/>
    </cofactor>
</comment>
<evidence type="ECO:0000256" key="6">
    <source>
        <dbReference type="ARBA" id="ARBA00022842"/>
    </source>
</evidence>
<reference evidence="14" key="1">
    <citation type="submission" date="2014-05" db="EMBL/GenBank/DDBJ databases">
        <title>The transcriptome of the halophilic microalga Tetraselmis sp. GSL018 isolated from the Great Salt Lake, Utah.</title>
        <authorList>
            <person name="Jinkerson R.E."/>
            <person name="D'Adamo S."/>
            <person name="Posewitz M.C."/>
        </authorList>
    </citation>
    <scope>NUCLEOTIDE SEQUENCE</scope>
    <source>
        <strain evidence="14">GSL018</strain>
    </source>
</reference>
<dbReference type="SUPFAM" id="SSF53686">
    <property type="entry name" value="Tryptophan synthase beta subunit-like PLP-dependent enzymes"/>
    <property type="match status" value="1"/>
</dbReference>